<keyword evidence="8" id="KW-1185">Reference proteome</keyword>
<organism evidence="7 8">
    <name type="scientific">Allorhodopirellula solitaria</name>
    <dbReference type="NCBI Taxonomy" id="2527987"/>
    <lineage>
        <taxon>Bacteria</taxon>
        <taxon>Pseudomonadati</taxon>
        <taxon>Planctomycetota</taxon>
        <taxon>Planctomycetia</taxon>
        <taxon>Pirellulales</taxon>
        <taxon>Pirellulaceae</taxon>
        <taxon>Allorhodopirellula</taxon>
    </lineage>
</organism>
<evidence type="ECO:0000313" key="8">
    <source>
        <dbReference type="Proteomes" id="UP000318053"/>
    </source>
</evidence>
<feature type="domain" description="RNA polymerase sigma-70 region 2" evidence="6">
    <location>
        <begin position="69"/>
        <end position="135"/>
    </location>
</feature>
<feature type="region of interest" description="Disordered" evidence="5">
    <location>
        <begin position="162"/>
        <end position="190"/>
    </location>
</feature>
<gene>
    <name evidence="7" type="primary">cnrH_2</name>
    <name evidence="7" type="ORF">CA85_33120</name>
</gene>
<dbReference type="SUPFAM" id="SSF88946">
    <property type="entry name" value="Sigma2 domain of RNA polymerase sigma factors"/>
    <property type="match status" value="1"/>
</dbReference>
<evidence type="ECO:0000259" key="6">
    <source>
        <dbReference type="Pfam" id="PF04542"/>
    </source>
</evidence>
<dbReference type="Proteomes" id="UP000318053">
    <property type="component" value="Unassembled WGS sequence"/>
</dbReference>
<evidence type="ECO:0000313" key="7">
    <source>
        <dbReference type="EMBL" id="TWT64967.1"/>
    </source>
</evidence>
<evidence type="ECO:0000256" key="4">
    <source>
        <dbReference type="ARBA" id="ARBA00023163"/>
    </source>
</evidence>
<sequence length="258" mass="28317">MGNQQLVASSTTRLGGLVASSTTRRSGGGSWLYWSMMSNSATDEPSTSTSLLQRVRGGEDAGWRLLTQVYGPIVYGWARRSGCQSADAADVMQETFVAVSRAIGKFDRDRADASFRGWLWTITRNKIRDMARRRSIRADAGDLAAGGTTAQLALARLPLPGGGDESAADRTGAAPEEASLSESPPTDADEDSAWVRRRMIEFLRPSFDDRTWWMFWETVVVGRSPDAVAEEAGVSRWAVYKARARVLHRLRRNLEGLG</sequence>
<protein>
    <submittedName>
        <fullName evidence="7">RNA polymerase sigma factor CnrH</fullName>
    </submittedName>
</protein>
<keyword evidence="4" id="KW-0804">Transcription</keyword>
<dbReference type="PANTHER" id="PTHR43133:SF8">
    <property type="entry name" value="RNA POLYMERASE SIGMA FACTOR HI_1459-RELATED"/>
    <property type="match status" value="1"/>
</dbReference>
<proteinExistence type="predicted"/>
<dbReference type="NCBIfam" id="TIGR02937">
    <property type="entry name" value="sigma70-ECF"/>
    <property type="match status" value="1"/>
</dbReference>
<dbReference type="Pfam" id="PF04542">
    <property type="entry name" value="Sigma70_r2"/>
    <property type="match status" value="1"/>
</dbReference>
<dbReference type="AlphaFoldDB" id="A0A5C5XP29"/>
<dbReference type="GO" id="GO:0006352">
    <property type="term" value="P:DNA-templated transcription initiation"/>
    <property type="evidence" value="ECO:0007669"/>
    <property type="project" value="InterPro"/>
</dbReference>
<evidence type="ECO:0000256" key="2">
    <source>
        <dbReference type="ARBA" id="ARBA00023082"/>
    </source>
</evidence>
<comment type="caution">
    <text evidence="7">The sequence shown here is derived from an EMBL/GenBank/DDBJ whole genome shotgun (WGS) entry which is preliminary data.</text>
</comment>
<evidence type="ECO:0000256" key="5">
    <source>
        <dbReference type="SAM" id="MobiDB-lite"/>
    </source>
</evidence>
<reference evidence="7 8" key="1">
    <citation type="submission" date="2019-02" db="EMBL/GenBank/DDBJ databases">
        <title>Deep-cultivation of Planctomycetes and their phenomic and genomic characterization uncovers novel biology.</title>
        <authorList>
            <person name="Wiegand S."/>
            <person name="Jogler M."/>
            <person name="Boedeker C."/>
            <person name="Pinto D."/>
            <person name="Vollmers J."/>
            <person name="Rivas-Marin E."/>
            <person name="Kohn T."/>
            <person name="Peeters S.H."/>
            <person name="Heuer A."/>
            <person name="Rast P."/>
            <person name="Oberbeckmann S."/>
            <person name="Bunk B."/>
            <person name="Jeske O."/>
            <person name="Meyerdierks A."/>
            <person name="Storesund J.E."/>
            <person name="Kallscheuer N."/>
            <person name="Luecker S."/>
            <person name="Lage O.M."/>
            <person name="Pohl T."/>
            <person name="Merkel B.J."/>
            <person name="Hornburger P."/>
            <person name="Mueller R.-W."/>
            <person name="Bruemmer F."/>
            <person name="Labrenz M."/>
            <person name="Spormann A.M."/>
            <person name="Op Den Camp H."/>
            <person name="Overmann J."/>
            <person name="Amann R."/>
            <person name="Jetten M.S.M."/>
            <person name="Mascher T."/>
            <person name="Medema M.H."/>
            <person name="Devos D.P."/>
            <person name="Kaster A.-K."/>
            <person name="Ovreas L."/>
            <person name="Rohde M."/>
            <person name="Galperin M.Y."/>
            <person name="Jogler C."/>
        </authorList>
    </citation>
    <scope>NUCLEOTIDE SEQUENCE [LARGE SCALE GENOMIC DNA]</scope>
    <source>
        <strain evidence="7 8">CA85</strain>
    </source>
</reference>
<evidence type="ECO:0000256" key="1">
    <source>
        <dbReference type="ARBA" id="ARBA00023015"/>
    </source>
</evidence>
<dbReference type="PANTHER" id="PTHR43133">
    <property type="entry name" value="RNA POLYMERASE ECF-TYPE SIGMA FACTO"/>
    <property type="match status" value="1"/>
</dbReference>
<dbReference type="InterPro" id="IPR007627">
    <property type="entry name" value="RNA_pol_sigma70_r2"/>
</dbReference>
<keyword evidence="2" id="KW-0731">Sigma factor</keyword>
<keyword evidence="3" id="KW-0238">DNA-binding</keyword>
<dbReference type="Gene3D" id="1.10.1740.10">
    <property type="match status" value="1"/>
</dbReference>
<accession>A0A5C5XP29</accession>
<dbReference type="InterPro" id="IPR013325">
    <property type="entry name" value="RNA_pol_sigma_r2"/>
</dbReference>
<keyword evidence="1" id="KW-0805">Transcription regulation</keyword>
<dbReference type="GO" id="GO:0016987">
    <property type="term" value="F:sigma factor activity"/>
    <property type="evidence" value="ECO:0007669"/>
    <property type="project" value="UniProtKB-KW"/>
</dbReference>
<dbReference type="InterPro" id="IPR014284">
    <property type="entry name" value="RNA_pol_sigma-70_dom"/>
</dbReference>
<evidence type="ECO:0000256" key="3">
    <source>
        <dbReference type="ARBA" id="ARBA00023125"/>
    </source>
</evidence>
<dbReference type="EMBL" id="SJPK01000008">
    <property type="protein sequence ID" value="TWT64967.1"/>
    <property type="molecule type" value="Genomic_DNA"/>
</dbReference>
<dbReference type="GO" id="GO:0003677">
    <property type="term" value="F:DNA binding"/>
    <property type="evidence" value="ECO:0007669"/>
    <property type="project" value="UniProtKB-KW"/>
</dbReference>
<dbReference type="InterPro" id="IPR039425">
    <property type="entry name" value="RNA_pol_sigma-70-like"/>
</dbReference>
<name>A0A5C5XP29_9BACT</name>